<dbReference type="PANTHER" id="PTHR11973:SF2">
    <property type="entry name" value="CD166 ANTIGEN"/>
    <property type="match status" value="1"/>
</dbReference>
<dbReference type="Proteomes" id="UP000018936">
    <property type="component" value="Unassembled WGS sequence"/>
</dbReference>
<feature type="non-terminal residue" evidence="18">
    <location>
        <position position="1"/>
    </location>
</feature>
<dbReference type="GO" id="GO:0030424">
    <property type="term" value="C:axon"/>
    <property type="evidence" value="ECO:0007669"/>
    <property type="project" value="UniProtKB-SubCell"/>
</dbReference>
<evidence type="ECO:0000256" key="1">
    <source>
        <dbReference type="ARBA" id="ARBA00004251"/>
    </source>
</evidence>
<dbReference type="GO" id="GO:0030425">
    <property type="term" value="C:dendrite"/>
    <property type="evidence" value="ECO:0007669"/>
    <property type="project" value="UniProtKB-SubCell"/>
</dbReference>
<dbReference type="OrthoDB" id="9945628at2759"/>
<evidence type="ECO:0000313" key="18">
    <source>
        <dbReference type="EMBL" id="ETE69764.1"/>
    </source>
</evidence>
<keyword evidence="12" id="KW-1015">Disulfide bond</keyword>
<evidence type="ECO:0000313" key="19">
    <source>
        <dbReference type="Proteomes" id="UP000018936"/>
    </source>
</evidence>
<keyword evidence="8" id="KW-0130">Cell adhesion</keyword>
<dbReference type="GO" id="GO:0007155">
    <property type="term" value="P:cell adhesion"/>
    <property type="evidence" value="ECO:0007669"/>
    <property type="project" value="UniProtKB-KW"/>
</dbReference>
<dbReference type="PANTHER" id="PTHR11973">
    <property type="entry name" value="CELL SURFACE GLYCOPROTEIN MUC18-RELATED"/>
    <property type="match status" value="1"/>
</dbReference>
<dbReference type="Pfam" id="PF13927">
    <property type="entry name" value="Ig_3"/>
    <property type="match status" value="1"/>
</dbReference>
<dbReference type="InterPro" id="IPR051116">
    <property type="entry name" value="Surface_Rcpt/Adhesion_Mol"/>
</dbReference>
<dbReference type="InterPro" id="IPR013783">
    <property type="entry name" value="Ig-like_fold"/>
</dbReference>
<dbReference type="EMBL" id="AZIM01000699">
    <property type="protein sequence ID" value="ETE69764.1"/>
    <property type="molecule type" value="Genomic_DNA"/>
</dbReference>
<organism evidence="18 19">
    <name type="scientific">Ophiophagus hannah</name>
    <name type="common">King cobra</name>
    <name type="synonym">Naja hannah</name>
    <dbReference type="NCBI Taxonomy" id="8665"/>
    <lineage>
        <taxon>Eukaryota</taxon>
        <taxon>Metazoa</taxon>
        <taxon>Chordata</taxon>
        <taxon>Craniata</taxon>
        <taxon>Vertebrata</taxon>
        <taxon>Euteleostomi</taxon>
        <taxon>Lepidosauria</taxon>
        <taxon>Squamata</taxon>
        <taxon>Bifurcata</taxon>
        <taxon>Unidentata</taxon>
        <taxon>Episquamata</taxon>
        <taxon>Toxicofera</taxon>
        <taxon>Serpentes</taxon>
        <taxon>Colubroidea</taxon>
        <taxon>Elapidae</taxon>
        <taxon>Elapinae</taxon>
        <taxon>Ophiophagus</taxon>
    </lineage>
</organism>
<reference evidence="18 19" key="1">
    <citation type="journal article" date="2013" name="Proc. Natl. Acad. Sci. U.S.A.">
        <title>The king cobra genome reveals dynamic gene evolution and adaptation in the snake venom system.</title>
        <authorList>
            <person name="Vonk F.J."/>
            <person name="Casewell N.R."/>
            <person name="Henkel C.V."/>
            <person name="Heimberg A.M."/>
            <person name="Jansen H.J."/>
            <person name="McCleary R.J."/>
            <person name="Kerkkamp H.M."/>
            <person name="Vos R.A."/>
            <person name="Guerreiro I."/>
            <person name="Calvete J.J."/>
            <person name="Wuster W."/>
            <person name="Woods A.E."/>
            <person name="Logan J.M."/>
            <person name="Harrison R.A."/>
            <person name="Castoe T.A."/>
            <person name="de Koning A.P."/>
            <person name="Pollock D.D."/>
            <person name="Yandell M."/>
            <person name="Calderon D."/>
            <person name="Renjifo C."/>
            <person name="Currier R.B."/>
            <person name="Salgado D."/>
            <person name="Pla D."/>
            <person name="Sanz L."/>
            <person name="Hyder A.S."/>
            <person name="Ribeiro J.M."/>
            <person name="Arntzen J.W."/>
            <person name="van den Thillart G.E."/>
            <person name="Boetzer M."/>
            <person name="Pirovano W."/>
            <person name="Dirks R.P."/>
            <person name="Spaink H.P."/>
            <person name="Duboule D."/>
            <person name="McGlinn E."/>
            <person name="Kini R.M."/>
            <person name="Richardson M.K."/>
        </authorList>
    </citation>
    <scope>NUCLEOTIDE SEQUENCE</scope>
    <source>
        <tissue evidence="18">Blood</tissue>
    </source>
</reference>
<evidence type="ECO:0000259" key="17">
    <source>
        <dbReference type="PROSITE" id="PS50835"/>
    </source>
</evidence>
<dbReference type="Pfam" id="PF08205">
    <property type="entry name" value="C2-set_2"/>
    <property type="match status" value="1"/>
</dbReference>
<dbReference type="InterPro" id="IPR036179">
    <property type="entry name" value="Ig-like_dom_sf"/>
</dbReference>
<dbReference type="InterPro" id="IPR013162">
    <property type="entry name" value="CD80_C2-set"/>
</dbReference>
<evidence type="ECO:0000256" key="6">
    <source>
        <dbReference type="ARBA" id="ARBA00022737"/>
    </source>
</evidence>
<keyword evidence="19" id="KW-1185">Reference proteome</keyword>
<feature type="transmembrane region" description="Helical" evidence="16">
    <location>
        <begin position="403"/>
        <end position="425"/>
    </location>
</feature>
<dbReference type="Gene3D" id="2.60.40.10">
    <property type="entry name" value="Immunoglobulins"/>
    <property type="match status" value="3"/>
</dbReference>
<keyword evidence="10" id="KW-1064">Adaptive immunity</keyword>
<comment type="caution">
    <text evidence="18">The sequence shown here is derived from an EMBL/GenBank/DDBJ whole genome shotgun (WGS) entry which is preliminary data.</text>
</comment>
<evidence type="ECO:0000256" key="13">
    <source>
        <dbReference type="ARBA" id="ARBA00023180"/>
    </source>
</evidence>
<keyword evidence="7" id="KW-0391">Immunity</keyword>
<keyword evidence="14" id="KW-0966">Cell projection</keyword>
<evidence type="ECO:0000256" key="4">
    <source>
        <dbReference type="ARBA" id="ARBA00022475"/>
    </source>
</evidence>
<evidence type="ECO:0000256" key="12">
    <source>
        <dbReference type="ARBA" id="ARBA00023157"/>
    </source>
</evidence>
<comment type="subcellular location">
    <subcellularLocation>
        <location evidence="1">Cell membrane</location>
        <topology evidence="1">Single-pass type I membrane protein</topology>
    </subcellularLocation>
    <subcellularLocation>
        <location evidence="3">Cell projection</location>
        <location evidence="3">Axon</location>
    </subcellularLocation>
    <subcellularLocation>
        <location evidence="2">Cell projection</location>
        <location evidence="2">Dendrite</location>
    </subcellularLocation>
</comment>
<evidence type="ECO:0000256" key="16">
    <source>
        <dbReference type="SAM" id="Phobius"/>
    </source>
</evidence>
<keyword evidence="13" id="KW-0325">Glycoprotein</keyword>
<keyword evidence="6" id="KW-0677">Repeat</keyword>
<dbReference type="SMART" id="SM00409">
    <property type="entry name" value="IG"/>
    <property type="match status" value="3"/>
</dbReference>
<evidence type="ECO:0000256" key="8">
    <source>
        <dbReference type="ARBA" id="ARBA00022889"/>
    </source>
</evidence>
<sequence length="449" mass="49807">LGLYTVNTVYGDTIVLPCHLEVPDGLLFAKWKYEIANKASESIALRSAKKPSAQYDNVPEYKDRISLSENYTLSINNARIGDEKKFVCMFVTEDNVFEQATLVKVFTVVIDEQTDADKASGLYTIKSSLKYKPTKDDTGAQFTCTVTYFGPTGPEIIRSESEVPDIYYPTEKVQIEILSRRKTIKEGDNITLKCSGNGNPPPQEFLFFIPGEPGPIRSSSFHELTDVKRNATGEYRCSLTDENLDLSLTPSGEVIKQIGEALPVSCTISSSRNATVFWLKYQDAGNYVCETILQEVEGLKKSQILTLIVQGKPQIKMSKRTSTDGSYKTIACHTEETKYINGKFISKIKIAPEENITLTCIAENLLERAVTSLNVSAISIPESDEPEEKSDDNRENINDQAKLIVGIVVGLLLAATVAGVAYWLYMKKSKSASKHVAKDLGNIEENKKK</sequence>
<evidence type="ECO:0000256" key="5">
    <source>
        <dbReference type="ARBA" id="ARBA00022692"/>
    </source>
</evidence>
<evidence type="ECO:0000256" key="7">
    <source>
        <dbReference type="ARBA" id="ARBA00022859"/>
    </source>
</evidence>
<evidence type="ECO:0000256" key="9">
    <source>
        <dbReference type="ARBA" id="ARBA00022989"/>
    </source>
</evidence>
<evidence type="ECO:0000256" key="10">
    <source>
        <dbReference type="ARBA" id="ARBA00023130"/>
    </source>
</evidence>
<keyword evidence="11 16" id="KW-0472">Membrane</keyword>
<dbReference type="AlphaFoldDB" id="V8P5B6"/>
<keyword evidence="15" id="KW-0393">Immunoglobulin domain</keyword>
<evidence type="ECO:0000256" key="14">
    <source>
        <dbReference type="ARBA" id="ARBA00023273"/>
    </source>
</evidence>
<keyword evidence="4" id="KW-1003">Cell membrane</keyword>
<keyword evidence="5 16" id="KW-0812">Transmembrane</keyword>
<evidence type="ECO:0000256" key="2">
    <source>
        <dbReference type="ARBA" id="ARBA00004279"/>
    </source>
</evidence>
<proteinExistence type="predicted"/>
<gene>
    <name evidence="18" type="primary">ALCAM</name>
    <name evidence="18" type="ORF">L345_04428</name>
</gene>
<keyword evidence="9 16" id="KW-1133">Transmembrane helix</keyword>
<name>V8P5B6_OPHHA</name>
<dbReference type="GO" id="GO:0002250">
    <property type="term" value="P:adaptive immune response"/>
    <property type="evidence" value="ECO:0007669"/>
    <property type="project" value="UniProtKB-KW"/>
</dbReference>
<evidence type="ECO:0000256" key="15">
    <source>
        <dbReference type="ARBA" id="ARBA00023319"/>
    </source>
</evidence>
<evidence type="ECO:0000256" key="11">
    <source>
        <dbReference type="ARBA" id="ARBA00023136"/>
    </source>
</evidence>
<protein>
    <submittedName>
        <fullName evidence="18">Antigen</fullName>
    </submittedName>
</protein>
<dbReference type="SUPFAM" id="SSF48726">
    <property type="entry name" value="Immunoglobulin"/>
    <property type="match status" value="2"/>
</dbReference>
<feature type="domain" description="Ig-like" evidence="17">
    <location>
        <begin position="164"/>
        <end position="247"/>
    </location>
</feature>
<dbReference type="InterPro" id="IPR007110">
    <property type="entry name" value="Ig-like_dom"/>
</dbReference>
<accession>V8P5B6</accession>
<dbReference type="PROSITE" id="PS50835">
    <property type="entry name" value="IG_LIKE"/>
    <property type="match status" value="1"/>
</dbReference>
<evidence type="ECO:0000256" key="3">
    <source>
        <dbReference type="ARBA" id="ARBA00004489"/>
    </source>
</evidence>
<dbReference type="InterPro" id="IPR003599">
    <property type="entry name" value="Ig_sub"/>
</dbReference>
<dbReference type="GO" id="GO:0005886">
    <property type="term" value="C:plasma membrane"/>
    <property type="evidence" value="ECO:0007669"/>
    <property type="project" value="UniProtKB-SubCell"/>
</dbReference>